<feature type="compositionally biased region" description="Pro residues" evidence="1">
    <location>
        <begin position="72"/>
        <end position="103"/>
    </location>
</feature>
<evidence type="ECO:0000313" key="3">
    <source>
        <dbReference type="Proteomes" id="UP000053105"/>
    </source>
</evidence>
<feature type="region of interest" description="Disordered" evidence="1">
    <location>
        <begin position="241"/>
        <end position="269"/>
    </location>
</feature>
<protein>
    <submittedName>
        <fullName evidence="2">Uncharacterized protein</fullName>
    </submittedName>
</protein>
<dbReference type="EMBL" id="KQ435936">
    <property type="protein sequence ID" value="KOX68302.1"/>
    <property type="molecule type" value="Genomic_DNA"/>
</dbReference>
<proteinExistence type="predicted"/>
<dbReference type="AlphaFoldDB" id="A0A0N0U2W7"/>
<feature type="region of interest" description="Disordered" evidence="1">
    <location>
        <begin position="72"/>
        <end position="109"/>
    </location>
</feature>
<accession>A0A0N0U2W7</accession>
<evidence type="ECO:0000256" key="1">
    <source>
        <dbReference type="SAM" id="MobiDB-lite"/>
    </source>
</evidence>
<organism evidence="2 3">
    <name type="scientific">Melipona quadrifasciata</name>
    <dbReference type="NCBI Taxonomy" id="166423"/>
    <lineage>
        <taxon>Eukaryota</taxon>
        <taxon>Metazoa</taxon>
        <taxon>Ecdysozoa</taxon>
        <taxon>Arthropoda</taxon>
        <taxon>Hexapoda</taxon>
        <taxon>Insecta</taxon>
        <taxon>Pterygota</taxon>
        <taxon>Neoptera</taxon>
        <taxon>Endopterygota</taxon>
        <taxon>Hymenoptera</taxon>
        <taxon>Apocrita</taxon>
        <taxon>Aculeata</taxon>
        <taxon>Apoidea</taxon>
        <taxon>Anthophila</taxon>
        <taxon>Apidae</taxon>
        <taxon>Melipona</taxon>
    </lineage>
</organism>
<keyword evidence="3" id="KW-1185">Reference proteome</keyword>
<dbReference type="SUPFAM" id="SSF101447">
    <property type="entry name" value="Formin homology 2 domain (FH2 domain)"/>
    <property type="match status" value="1"/>
</dbReference>
<dbReference type="Proteomes" id="UP000053105">
    <property type="component" value="Unassembled WGS sequence"/>
</dbReference>
<reference evidence="2 3" key="1">
    <citation type="submission" date="2015-07" db="EMBL/GenBank/DDBJ databases">
        <title>The genome of Melipona quadrifasciata.</title>
        <authorList>
            <person name="Pan H."/>
            <person name="Kapheim K."/>
        </authorList>
    </citation>
    <scope>NUCLEOTIDE SEQUENCE [LARGE SCALE GENOMIC DNA]</scope>
    <source>
        <strain evidence="2">0111107301</strain>
        <tissue evidence="2">Whole body</tissue>
    </source>
</reference>
<sequence length="393" mass="44861">MRPSLPRETKPQTWTNECKRRLDWLAPPISARIDSYIDSYRTGVQWGKENKAFPTNEILVGWFGSRLPAPRLPPLRAAPPSTPPPPPPPPPPPLPPPSPPPPRIGSGSKNFLDTEKLIASWLETLIMSFINHRLRILADGLGFTESREVRNSVRNRRLKLTLILLCDCDYDFKNVTGSDELEIFILIMPNNPNRGKASSAIFTIARYRGKGRSKDTDRRMDDVQGEIEGIDGGYAKRLWQKSGNGSDGNDRATSSTLQRGFNPGEPRNNHLPAIHPFASRSLLLLRIVRSLARNKRLSFSLSWFSLVPISPVTSPSRSPFVPHVRHRLNNTFCQRIFIKTKKTTFRAFRLYESIENFVTEIIFWMDKFGKFCFSRQNLTVHFFCKRNNLNLNL</sequence>
<name>A0A0N0U2W7_9HYME</name>
<evidence type="ECO:0000313" key="2">
    <source>
        <dbReference type="EMBL" id="KOX68302.1"/>
    </source>
</evidence>
<gene>
    <name evidence="2" type="ORF">WN51_07040</name>
</gene>